<dbReference type="Pfam" id="PF11412">
    <property type="entry name" value="DsbD_N"/>
    <property type="match status" value="1"/>
</dbReference>
<evidence type="ECO:0000313" key="4">
    <source>
        <dbReference type="EMBL" id="MCI4684718.1"/>
    </source>
</evidence>
<name>A0ABS9ZAJ0_9HYPH</name>
<gene>
    <name evidence="4" type="ORF">K2U94_18415</name>
</gene>
<comment type="caution">
    <text evidence="4">The sequence shown here is derived from an EMBL/GenBank/DDBJ whole genome shotgun (WGS) entry which is preliminary data.</text>
</comment>
<dbReference type="EMBL" id="JAIVFP010000001">
    <property type="protein sequence ID" value="MCI4684718.1"/>
    <property type="molecule type" value="Genomic_DNA"/>
</dbReference>
<keyword evidence="2" id="KW-0732">Signal</keyword>
<protein>
    <recommendedName>
        <fullName evidence="3">Thiol:disulfide interchange protein DsbD N-terminal domain-containing protein</fullName>
    </recommendedName>
</protein>
<keyword evidence="5" id="KW-1185">Reference proteome</keyword>
<dbReference type="InterPro" id="IPR028250">
    <property type="entry name" value="DsbDN"/>
</dbReference>
<evidence type="ECO:0000259" key="3">
    <source>
        <dbReference type="Pfam" id="PF11412"/>
    </source>
</evidence>
<organism evidence="4 5">
    <name type="scientific">Candidatus Rhodoblastus alkanivorans</name>
    <dbReference type="NCBI Taxonomy" id="2954117"/>
    <lineage>
        <taxon>Bacteria</taxon>
        <taxon>Pseudomonadati</taxon>
        <taxon>Pseudomonadota</taxon>
        <taxon>Alphaproteobacteria</taxon>
        <taxon>Hyphomicrobiales</taxon>
        <taxon>Rhodoblastaceae</taxon>
        <taxon>Rhodoblastus</taxon>
    </lineage>
</organism>
<evidence type="ECO:0000256" key="2">
    <source>
        <dbReference type="SAM" id="SignalP"/>
    </source>
</evidence>
<feature type="region of interest" description="Disordered" evidence="1">
    <location>
        <begin position="179"/>
        <end position="202"/>
    </location>
</feature>
<evidence type="ECO:0000256" key="1">
    <source>
        <dbReference type="SAM" id="MobiDB-lite"/>
    </source>
</evidence>
<feature type="domain" description="Thiol:disulfide interchange protein DsbD N-terminal" evidence="3">
    <location>
        <begin position="57"/>
        <end position="158"/>
    </location>
</feature>
<feature type="chain" id="PRO_5045877447" description="Thiol:disulfide interchange protein DsbD N-terminal domain-containing protein" evidence="2">
    <location>
        <begin position="33"/>
        <end position="276"/>
    </location>
</feature>
<sequence>MNAQSEAPSSSILRRATMAAALALALTGAARAGDWVAGPKSEARLVDGGVYNGARYAVAQIRLAGAAVTYWRDPGEAGAPPTFDFAGSDNLDGAAVLYPQPARIDEDGSLAIGYQHQVAFPIRVTPADPQKPVTLDLRLDYAVCDKICIPVHAQLSEVLAPQPQAPDSALLESAMKDVPKPLDGETAASQASVEPAPPAGGKPQWRVAILGGEARDLFVEPPDGFYFDVKPAKAKNAFLLTLVQHPAKRMRPEAPLRVTIAGPAPVEFNLSLPARN</sequence>
<accession>A0ABS9ZAJ0</accession>
<evidence type="ECO:0000313" key="5">
    <source>
        <dbReference type="Proteomes" id="UP001139104"/>
    </source>
</evidence>
<feature type="signal peptide" evidence="2">
    <location>
        <begin position="1"/>
        <end position="32"/>
    </location>
</feature>
<dbReference type="Proteomes" id="UP001139104">
    <property type="component" value="Unassembled WGS sequence"/>
</dbReference>
<reference evidence="4" key="1">
    <citation type="journal article" date="2022" name="ISME J.">
        <title>Identification of active gaseous-alkane degraders at natural gas seeps.</title>
        <authorList>
            <person name="Farhan Ul Haque M."/>
            <person name="Hernandez M."/>
            <person name="Crombie A.T."/>
            <person name="Murrell J.C."/>
        </authorList>
    </citation>
    <scope>NUCLEOTIDE SEQUENCE</scope>
    <source>
        <strain evidence="4">PC2</strain>
    </source>
</reference>
<proteinExistence type="predicted"/>
<dbReference type="RefSeq" id="WP_243068603.1">
    <property type="nucleotide sequence ID" value="NZ_JAIVFK010000005.1"/>
</dbReference>